<evidence type="ECO:0000256" key="6">
    <source>
        <dbReference type="ARBA" id="ARBA00022840"/>
    </source>
</evidence>
<dbReference type="UniPathway" id="UPA00537">
    <property type="reaction ID" value="UER00594"/>
</dbReference>
<dbReference type="PROSITE" id="PS51733">
    <property type="entry name" value="BPL_LPL_CATALYTIC"/>
    <property type="match status" value="1"/>
</dbReference>
<keyword evidence="5" id="KW-0547">Nucleotide-binding</keyword>
<dbReference type="GO" id="GO:0017118">
    <property type="term" value="F:lipoyltransferase activity"/>
    <property type="evidence" value="ECO:0007669"/>
    <property type="project" value="TreeGrafter"/>
</dbReference>
<dbReference type="GO" id="GO:0005524">
    <property type="term" value="F:ATP binding"/>
    <property type="evidence" value="ECO:0007669"/>
    <property type="project" value="UniProtKB-KW"/>
</dbReference>
<dbReference type="OrthoDB" id="9788148at2"/>
<dbReference type="PANTHER" id="PTHR12561:SF3">
    <property type="entry name" value="LIPOYLTRANSFERASE 1, MITOCHONDRIAL"/>
    <property type="match status" value="1"/>
</dbReference>
<organism evidence="9 10">
    <name type="scientific">Clostridium putrefaciens</name>
    <dbReference type="NCBI Taxonomy" id="99675"/>
    <lineage>
        <taxon>Bacteria</taxon>
        <taxon>Bacillati</taxon>
        <taxon>Bacillota</taxon>
        <taxon>Clostridia</taxon>
        <taxon>Eubacteriales</taxon>
        <taxon>Clostridiaceae</taxon>
        <taxon>Clostridium</taxon>
    </lineage>
</organism>
<dbReference type="Gene3D" id="3.30.390.50">
    <property type="entry name" value="CO dehydrogenase flavoprotein, C-terminal domain"/>
    <property type="match status" value="1"/>
</dbReference>
<keyword evidence="6" id="KW-0067">ATP-binding</keyword>
<evidence type="ECO:0000259" key="8">
    <source>
        <dbReference type="PROSITE" id="PS51733"/>
    </source>
</evidence>
<dbReference type="GO" id="GO:0005737">
    <property type="term" value="C:cytoplasm"/>
    <property type="evidence" value="ECO:0007669"/>
    <property type="project" value="TreeGrafter"/>
</dbReference>
<evidence type="ECO:0000256" key="7">
    <source>
        <dbReference type="ARBA" id="ARBA00048037"/>
    </source>
</evidence>
<evidence type="ECO:0000256" key="1">
    <source>
        <dbReference type="ARBA" id="ARBA00005085"/>
    </source>
</evidence>
<dbReference type="AlphaFoldDB" id="A0A381J4Q2"/>
<gene>
    <name evidence="9" type="primary">lplJ_1</name>
    <name evidence="9" type="ORF">NCTC9836_00583</name>
</gene>
<keyword evidence="10" id="KW-1185">Reference proteome</keyword>
<dbReference type="Proteomes" id="UP000254664">
    <property type="component" value="Unassembled WGS sequence"/>
</dbReference>
<dbReference type="SUPFAM" id="SSF55681">
    <property type="entry name" value="Class II aaRS and biotin synthetases"/>
    <property type="match status" value="1"/>
</dbReference>
<dbReference type="CDD" id="cd16443">
    <property type="entry name" value="LplA"/>
    <property type="match status" value="1"/>
</dbReference>
<dbReference type="GO" id="GO:0016979">
    <property type="term" value="F:lipoate-protein ligase activity"/>
    <property type="evidence" value="ECO:0007669"/>
    <property type="project" value="UniProtKB-EC"/>
</dbReference>
<evidence type="ECO:0000256" key="3">
    <source>
        <dbReference type="ARBA" id="ARBA00012367"/>
    </source>
</evidence>
<name>A0A381J4Q2_9CLOT</name>
<evidence type="ECO:0000313" key="9">
    <source>
        <dbReference type="EMBL" id="SUY46071.1"/>
    </source>
</evidence>
<dbReference type="Gene3D" id="3.30.930.10">
    <property type="entry name" value="Bira Bifunctional Protein, Domain 2"/>
    <property type="match status" value="1"/>
</dbReference>
<protein>
    <recommendedName>
        <fullName evidence="3">lipoate--protein ligase</fullName>
        <ecNumber evidence="3">6.3.1.20</ecNumber>
    </recommendedName>
</protein>
<evidence type="ECO:0000256" key="5">
    <source>
        <dbReference type="ARBA" id="ARBA00022741"/>
    </source>
</evidence>
<accession>A0A381J4Q2</accession>
<comment type="catalytic activity">
    <reaction evidence="7">
        <text>L-lysyl-[lipoyl-carrier protein] + (R)-lipoate + ATP = N(6)-[(R)-lipoyl]-L-lysyl-[lipoyl-carrier protein] + AMP + diphosphate + H(+)</text>
        <dbReference type="Rhea" id="RHEA:49288"/>
        <dbReference type="Rhea" id="RHEA-COMP:10500"/>
        <dbReference type="Rhea" id="RHEA-COMP:10502"/>
        <dbReference type="ChEBI" id="CHEBI:15378"/>
        <dbReference type="ChEBI" id="CHEBI:29969"/>
        <dbReference type="ChEBI" id="CHEBI:30616"/>
        <dbReference type="ChEBI" id="CHEBI:33019"/>
        <dbReference type="ChEBI" id="CHEBI:83088"/>
        <dbReference type="ChEBI" id="CHEBI:83099"/>
        <dbReference type="ChEBI" id="CHEBI:456215"/>
        <dbReference type="EC" id="6.3.1.20"/>
    </reaction>
</comment>
<dbReference type="Pfam" id="PF10437">
    <property type="entry name" value="Lip_prot_lig_C"/>
    <property type="match status" value="1"/>
</dbReference>
<dbReference type="InterPro" id="IPR004143">
    <property type="entry name" value="BPL_LPL_catalytic"/>
</dbReference>
<proteinExistence type="predicted"/>
<evidence type="ECO:0000256" key="2">
    <source>
        <dbReference type="ARBA" id="ARBA00005124"/>
    </source>
</evidence>
<dbReference type="EMBL" id="UFWZ01000001">
    <property type="protein sequence ID" value="SUY46071.1"/>
    <property type="molecule type" value="Genomic_DNA"/>
</dbReference>
<dbReference type="GO" id="GO:0009249">
    <property type="term" value="P:protein lipoylation"/>
    <property type="evidence" value="ECO:0007669"/>
    <property type="project" value="InterPro"/>
</dbReference>
<dbReference type="InterPro" id="IPR019491">
    <property type="entry name" value="Lipoate_protein_ligase_C"/>
</dbReference>
<dbReference type="Pfam" id="PF21948">
    <property type="entry name" value="LplA-B_cat"/>
    <property type="match status" value="1"/>
</dbReference>
<feature type="domain" description="BPL/LPL catalytic" evidence="8">
    <location>
        <begin position="24"/>
        <end position="214"/>
    </location>
</feature>
<dbReference type="PANTHER" id="PTHR12561">
    <property type="entry name" value="LIPOATE-PROTEIN LIGASE"/>
    <property type="match status" value="1"/>
</dbReference>
<dbReference type="InterPro" id="IPR045864">
    <property type="entry name" value="aa-tRNA-synth_II/BPL/LPL"/>
</dbReference>
<dbReference type="SUPFAM" id="SSF82649">
    <property type="entry name" value="SufE/NifU"/>
    <property type="match status" value="1"/>
</dbReference>
<dbReference type="RefSeq" id="WP_115640390.1">
    <property type="nucleotide sequence ID" value="NZ_UFWZ01000001.1"/>
</dbReference>
<reference evidence="9 10" key="1">
    <citation type="submission" date="2018-06" db="EMBL/GenBank/DDBJ databases">
        <authorList>
            <consortium name="Pathogen Informatics"/>
            <person name="Doyle S."/>
        </authorList>
    </citation>
    <scope>NUCLEOTIDE SEQUENCE [LARGE SCALE GENOMIC DNA]</scope>
    <source>
        <strain evidence="9 10">NCTC9836</strain>
    </source>
</reference>
<comment type="pathway">
    <text evidence="2">Protein modification; protein lipoylation via exogenous pathway; protein N(6)-(lipoyl)lysine from lipoate: step 1/2.</text>
</comment>
<sequence>MIYVVNNSNNAYFNHATEEYLLTNFQDEIFMLWINKPSILIGRNQNTLSEINSDYVKSNNIDVVRRLSGGGAVFNDLGNMNFTFITNRFNSNIATKDGFERFALPVIKALDSLNVQAEFTGRNDITIDGKKFSGNAQYFSKDKLLHHGTLMYNCDVDSLSKALKCKPLKFKDKGIKSISSRVTNISSHMNSTMDLYEFKDYLMNFVMKCNDIITVYELTNQDIIEIEKIMKSRFETWEWNYGKSPNYSYQHSSKYSCGSIEYHINVNNGIISNISLYGDFFGEKNISELESKILGINHNLTDLSEALKDVVMDQYVKGLSTFEFLDGLINI</sequence>
<evidence type="ECO:0000313" key="10">
    <source>
        <dbReference type="Proteomes" id="UP000254664"/>
    </source>
</evidence>
<dbReference type="EC" id="6.3.1.20" evidence="3"/>
<comment type="pathway">
    <text evidence="1">Protein modification; protein lipoylation via exogenous pathway; protein N(6)-(lipoyl)lysine from lipoate: step 2/2.</text>
</comment>
<keyword evidence="4 9" id="KW-0436">Ligase</keyword>
<dbReference type="NCBIfam" id="TIGR00545">
    <property type="entry name" value="lipoyltrans"/>
    <property type="match status" value="1"/>
</dbReference>
<evidence type="ECO:0000256" key="4">
    <source>
        <dbReference type="ARBA" id="ARBA00022598"/>
    </source>
</evidence>
<dbReference type="InterPro" id="IPR004562">
    <property type="entry name" value="LipoylTrfase_LipoateP_Ligase"/>
</dbReference>